<protein>
    <submittedName>
        <fullName evidence="3">RNA-binding transcriptional accessory protein</fullName>
    </submittedName>
</protein>
<dbReference type="InterPro" id="IPR032639">
    <property type="entry name" value="Tex_YqgF"/>
</dbReference>
<evidence type="ECO:0000313" key="4">
    <source>
        <dbReference type="Proteomes" id="UP000824081"/>
    </source>
</evidence>
<dbReference type="InterPro" id="IPR037027">
    <property type="entry name" value="YqgF/RNaseH-like_dom_sf"/>
</dbReference>
<reference evidence="3" key="1">
    <citation type="submission" date="2020-10" db="EMBL/GenBank/DDBJ databases">
        <authorList>
            <person name="Gilroy R."/>
        </authorList>
    </citation>
    <scope>NUCLEOTIDE SEQUENCE</scope>
    <source>
        <strain evidence="3">11687</strain>
    </source>
</reference>
<evidence type="ECO:0000259" key="1">
    <source>
        <dbReference type="Pfam" id="PF16921"/>
    </source>
</evidence>
<dbReference type="Gene3D" id="1.10.3500.10">
    <property type="entry name" value="Tex N-terminal region-like"/>
    <property type="match status" value="1"/>
</dbReference>
<organism evidence="3 4">
    <name type="scientific">Candidatus Scatosoma pullistercoris</name>
    <dbReference type="NCBI Taxonomy" id="2840934"/>
    <lineage>
        <taxon>Bacteria</taxon>
        <taxon>Bacillati</taxon>
        <taxon>Bacillota</taxon>
        <taxon>Clostridia</taxon>
        <taxon>Candidatus Scatosoma</taxon>
    </lineage>
</organism>
<proteinExistence type="predicted"/>
<dbReference type="GO" id="GO:0006139">
    <property type="term" value="P:nucleobase-containing compound metabolic process"/>
    <property type="evidence" value="ECO:0007669"/>
    <property type="project" value="InterPro"/>
</dbReference>
<feature type="domain" description="Tex-like central region" evidence="2">
    <location>
        <begin position="1"/>
        <end position="128"/>
    </location>
</feature>
<dbReference type="SUPFAM" id="SSF158832">
    <property type="entry name" value="Tex N-terminal region-like"/>
    <property type="match status" value="1"/>
</dbReference>
<feature type="non-terminal residue" evidence="3">
    <location>
        <position position="186"/>
    </location>
</feature>
<dbReference type="Proteomes" id="UP000824081">
    <property type="component" value="Unassembled WGS sequence"/>
</dbReference>
<dbReference type="InterPro" id="IPR012337">
    <property type="entry name" value="RNaseH-like_sf"/>
</dbReference>
<reference evidence="3" key="2">
    <citation type="journal article" date="2021" name="PeerJ">
        <title>Extensive microbial diversity within the chicken gut microbiome revealed by metagenomics and culture.</title>
        <authorList>
            <person name="Gilroy R."/>
            <person name="Ravi A."/>
            <person name="Getino M."/>
            <person name="Pursley I."/>
            <person name="Horton D.L."/>
            <person name="Alikhan N.F."/>
            <person name="Baker D."/>
            <person name="Gharbi K."/>
            <person name="Hall N."/>
            <person name="Watson M."/>
            <person name="Adriaenssens E.M."/>
            <person name="Foster-Nyarko E."/>
            <person name="Jarju S."/>
            <person name="Secka A."/>
            <person name="Antonio M."/>
            <person name="Oren A."/>
            <person name="Chaudhuri R.R."/>
            <person name="La Ragione R."/>
            <person name="Hildebrand F."/>
            <person name="Pallen M.J."/>
        </authorList>
    </citation>
    <scope>NUCLEOTIDE SEQUENCE</scope>
    <source>
        <strain evidence="3">11687</strain>
    </source>
</reference>
<dbReference type="InterPro" id="IPR050437">
    <property type="entry name" value="Ribos_protein_bS1-like"/>
</dbReference>
<dbReference type="GO" id="GO:0006412">
    <property type="term" value="P:translation"/>
    <property type="evidence" value="ECO:0007669"/>
    <property type="project" value="TreeGrafter"/>
</dbReference>
<dbReference type="AlphaFoldDB" id="A0A9D1SGU4"/>
<feature type="domain" description="Tex protein YqgF-like" evidence="1">
    <location>
        <begin position="144"/>
        <end position="186"/>
    </location>
</feature>
<dbReference type="InterPro" id="IPR023323">
    <property type="entry name" value="Tex-like_dom_sf"/>
</dbReference>
<dbReference type="EMBL" id="DVMZ01000096">
    <property type="protein sequence ID" value="HIU59167.1"/>
    <property type="molecule type" value="Genomic_DNA"/>
</dbReference>
<dbReference type="Gene3D" id="3.30.420.140">
    <property type="entry name" value="YqgF/RNase H-like domain"/>
    <property type="match status" value="1"/>
</dbReference>
<name>A0A9D1SGU4_9FIRM</name>
<gene>
    <name evidence="3" type="ORF">IAC57_03595</name>
</gene>
<accession>A0A9D1SGU4</accession>
<dbReference type="SUPFAM" id="SSF53098">
    <property type="entry name" value="Ribonuclease H-like"/>
    <property type="match status" value="1"/>
</dbReference>
<comment type="caution">
    <text evidence="3">The sequence shown here is derived from an EMBL/GenBank/DDBJ whole genome shotgun (WGS) entry which is preliminary data.</text>
</comment>
<evidence type="ECO:0000259" key="2">
    <source>
        <dbReference type="Pfam" id="PF22706"/>
    </source>
</evidence>
<dbReference type="GO" id="GO:0003729">
    <property type="term" value="F:mRNA binding"/>
    <property type="evidence" value="ECO:0007669"/>
    <property type="project" value="TreeGrafter"/>
</dbReference>
<evidence type="ECO:0000313" key="3">
    <source>
        <dbReference type="EMBL" id="HIU59167.1"/>
    </source>
</evidence>
<dbReference type="PANTHER" id="PTHR10724:SF10">
    <property type="entry name" value="S1 RNA-BINDING DOMAIN-CONTAINING PROTEIN 1"/>
    <property type="match status" value="1"/>
</dbReference>
<dbReference type="Pfam" id="PF22706">
    <property type="entry name" value="Tex_central_region"/>
    <property type="match status" value="1"/>
</dbReference>
<dbReference type="PANTHER" id="PTHR10724">
    <property type="entry name" value="30S RIBOSOMAL PROTEIN S1"/>
    <property type="match status" value="1"/>
</dbReference>
<dbReference type="InterPro" id="IPR055179">
    <property type="entry name" value="Tex-like_central_region"/>
</dbReference>
<sequence length="186" mass="20830">MRKKLRNFFFKHGEITSCYVKGKEEEDSAKTYEMYKEHSEPVSEIKGHRVLALNRGEKEGFLKVSIVCDTDFAKRITAAAFLKDGGESTGIVKAAADDAYDRLIAPSVEREVRAQLFEDASEQAIKMFELNLKPLLMQPPIKNKVTLGWDPAFRTGCKICVVDGTGKVLDKTVVFPTPPQNKTEEA</sequence>
<dbReference type="Pfam" id="PF16921">
    <property type="entry name" value="Tex_YqgF"/>
    <property type="match status" value="1"/>
</dbReference>
<dbReference type="GO" id="GO:0003735">
    <property type="term" value="F:structural constituent of ribosome"/>
    <property type="evidence" value="ECO:0007669"/>
    <property type="project" value="TreeGrafter"/>
</dbReference>